<dbReference type="Pfam" id="PF15300">
    <property type="entry name" value="INT_SG_DDX_CT_C"/>
    <property type="match status" value="1"/>
</dbReference>
<reference evidence="2" key="1">
    <citation type="submission" date="2015-09" db="EMBL/GenBank/DDBJ databases">
        <title>De novo assembly of Pectinophora gossypiella (Pink Bollworm) gut transcriptome.</title>
        <authorList>
            <person name="Tassone E.E."/>
        </authorList>
    </citation>
    <scope>NUCLEOTIDE SEQUENCE</scope>
</reference>
<evidence type="ECO:0000259" key="1">
    <source>
        <dbReference type="Pfam" id="PF15300"/>
    </source>
</evidence>
<dbReference type="InterPro" id="IPR051113">
    <property type="entry name" value="Integrator_subunit6"/>
</dbReference>
<accession>A0A1E1W1U2</accession>
<dbReference type="GO" id="GO:0034472">
    <property type="term" value="P:snRNA 3'-end processing"/>
    <property type="evidence" value="ECO:0007669"/>
    <property type="project" value="TreeGrafter"/>
</dbReference>
<evidence type="ECO:0000313" key="2">
    <source>
        <dbReference type="EMBL" id="JAT80899.1"/>
    </source>
</evidence>
<dbReference type="EMBL" id="GDQN01010155">
    <property type="protein sequence ID" value="JAT80899.1"/>
    <property type="molecule type" value="Transcribed_RNA"/>
</dbReference>
<feature type="non-terminal residue" evidence="2">
    <location>
        <position position="1"/>
    </location>
</feature>
<dbReference type="OrthoDB" id="9449012at2759"/>
<name>A0A1E1W1U2_PECGO</name>
<feature type="domain" description="INTS6/SAGE1/DDX26B/CT45 C-terminal" evidence="1">
    <location>
        <begin position="25"/>
        <end position="86"/>
    </location>
</feature>
<dbReference type="AlphaFoldDB" id="A0A1E1W1U2"/>
<organism evidence="2">
    <name type="scientific">Pectinophora gossypiella</name>
    <name type="common">Cotton pink bollworm</name>
    <name type="synonym">Depressaria gossypiella</name>
    <dbReference type="NCBI Taxonomy" id="13191"/>
    <lineage>
        <taxon>Eukaryota</taxon>
        <taxon>Metazoa</taxon>
        <taxon>Ecdysozoa</taxon>
        <taxon>Arthropoda</taxon>
        <taxon>Hexapoda</taxon>
        <taxon>Insecta</taxon>
        <taxon>Pterygota</taxon>
        <taxon>Neoptera</taxon>
        <taxon>Endopterygota</taxon>
        <taxon>Lepidoptera</taxon>
        <taxon>Glossata</taxon>
        <taxon>Ditrysia</taxon>
        <taxon>Gelechioidea</taxon>
        <taxon>Gelechiidae</taxon>
        <taxon>Apatetrinae</taxon>
        <taxon>Pectinophora</taxon>
    </lineage>
</organism>
<dbReference type="InterPro" id="IPR029307">
    <property type="entry name" value="INT_SG_DDX_CT_C"/>
</dbReference>
<proteinExistence type="predicted"/>
<dbReference type="PANTHER" id="PTHR12957">
    <property type="entry name" value="DEAD/H BOX POLYPEPTIDE 26/DICE1-RELATED"/>
    <property type="match status" value="1"/>
</dbReference>
<gene>
    <name evidence="2" type="ORF">g.2372</name>
</gene>
<sequence length="119" mass="13417">EKPEPPPPVVVPPQPTRKELADIRKHNLTVRSEVYRAVRRPGKDFTKLFEQLKLLKGGVDIKKEVVREIINESLRFKRKALAKLLEDFLVGLEKNGSSASTVGMKRLANSVYSATNNHS</sequence>
<protein>
    <recommendedName>
        <fullName evidence="1">INTS6/SAGE1/DDX26B/CT45 C-terminal domain-containing protein</fullName>
    </recommendedName>
</protein>
<dbReference type="GO" id="GO:0032039">
    <property type="term" value="C:integrator complex"/>
    <property type="evidence" value="ECO:0007669"/>
    <property type="project" value="TreeGrafter"/>
</dbReference>
<dbReference type="PANTHER" id="PTHR12957:SF2">
    <property type="entry name" value="INTEGRATOR COMPLEX SUBUNIT 6"/>
    <property type="match status" value="1"/>
</dbReference>